<dbReference type="Proteomes" id="UP000030669">
    <property type="component" value="Unassembled WGS sequence"/>
</dbReference>
<dbReference type="GO" id="GO:0003735">
    <property type="term" value="F:structural constituent of ribosome"/>
    <property type="evidence" value="ECO:0007669"/>
    <property type="project" value="InterPro"/>
</dbReference>
<evidence type="ECO:0000256" key="1">
    <source>
        <dbReference type="ARBA" id="ARBA00009512"/>
    </source>
</evidence>
<dbReference type="CDD" id="cd15465">
    <property type="entry name" value="bS6_mito"/>
    <property type="match status" value="1"/>
</dbReference>
<gene>
    <name evidence="2" type="ORF">GLOTRDRAFT_105066</name>
</gene>
<dbReference type="SUPFAM" id="SSF54995">
    <property type="entry name" value="Ribosomal protein S6"/>
    <property type="match status" value="1"/>
</dbReference>
<dbReference type="NCBIfam" id="TIGR00166">
    <property type="entry name" value="S6"/>
    <property type="match status" value="1"/>
</dbReference>
<dbReference type="InterPro" id="IPR035980">
    <property type="entry name" value="Ribosomal_bS6_sf"/>
</dbReference>
<dbReference type="InterPro" id="IPR000529">
    <property type="entry name" value="Ribosomal_bS6"/>
</dbReference>
<evidence type="ECO:0000313" key="2">
    <source>
        <dbReference type="EMBL" id="EPQ57586.1"/>
    </source>
</evidence>
<name>S7QCI4_GLOTA</name>
<proteinExistence type="inferred from homology"/>
<dbReference type="GO" id="GO:0005763">
    <property type="term" value="C:mitochondrial small ribosomal subunit"/>
    <property type="evidence" value="ECO:0007669"/>
    <property type="project" value="TreeGrafter"/>
</dbReference>
<dbReference type="OMA" id="HQIGDYW"/>
<dbReference type="HOGENOM" id="CLU_126331_2_1_1"/>
<protein>
    <recommendedName>
        <fullName evidence="4">Ribosomal protein S6</fullName>
    </recommendedName>
</protein>
<dbReference type="GO" id="GO:0070181">
    <property type="term" value="F:small ribosomal subunit rRNA binding"/>
    <property type="evidence" value="ECO:0007669"/>
    <property type="project" value="TreeGrafter"/>
</dbReference>
<sequence length="115" mass="13764">MPFYRMLCISAHYPEYANIKSLVRQAALHIMDNGGVVRKIDSWGTRALPQRMRRHTQYHTAGDYWMMYFDTSPRVLREFNSIMRKDPRVIRWTTLKIGDKVEDIVEPPEKTIHRR</sequence>
<evidence type="ECO:0000313" key="3">
    <source>
        <dbReference type="Proteomes" id="UP000030669"/>
    </source>
</evidence>
<dbReference type="AlphaFoldDB" id="S7QCI4"/>
<dbReference type="KEGG" id="gtr:GLOTRDRAFT_105066"/>
<dbReference type="OrthoDB" id="10259681at2759"/>
<comment type="similarity">
    <text evidence="1">Belongs to the bacterial ribosomal protein bS6 family.</text>
</comment>
<dbReference type="RefSeq" id="XP_007864656.1">
    <property type="nucleotide sequence ID" value="XM_007866465.1"/>
</dbReference>
<dbReference type="PANTHER" id="PTHR21011">
    <property type="entry name" value="MITOCHONDRIAL 28S RIBOSOMAL PROTEIN S6"/>
    <property type="match status" value="1"/>
</dbReference>
<dbReference type="GeneID" id="19298680"/>
<organism evidence="2 3">
    <name type="scientific">Gloeophyllum trabeum (strain ATCC 11539 / FP-39264 / Madison 617)</name>
    <name type="common">Brown rot fungus</name>
    <dbReference type="NCBI Taxonomy" id="670483"/>
    <lineage>
        <taxon>Eukaryota</taxon>
        <taxon>Fungi</taxon>
        <taxon>Dikarya</taxon>
        <taxon>Basidiomycota</taxon>
        <taxon>Agaricomycotina</taxon>
        <taxon>Agaricomycetes</taxon>
        <taxon>Gloeophyllales</taxon>
        <taxon>Gloeophyllaceae</taxon>
        <taxon>Gloeophyllum</taxon>
    </lineage>
</organism>
<dbReference type="PANTHER" id="PTHR21011:SF1">
    <property type="entry name" value="SMALL RIBOSOMAL SUBUNIT PROTEIN BS6M"/>
    <property type="match status" value="1"/>
</dbReference>
<dbReference type="Gene3D" id="3.30.70.60">
    <property type="match status" value="1"/>
</dbReference>
<dbReference type="InterPro" id="IPR014717">
    <property type="entry name" value="Transl_elong_EF1B/ribsomal_bS6"/>
</dbReference>
<reference evidence="2 3" key="1">
    <citation type="journal article" date="2012" name="Science">
        <title>The Paleozoic origin of enzymatic lignin decomposition reconstructed from 31 fungal genomes.</title>
        <authorList>
            <person name="Floudas D."/>
            <person name="Binder M."/>
            <person name="Riley R."/>
            <person name="Barry K."/>
            <person name="Blanchette R.A."/>
            <person name="Henrissat B."/>
            <person name="Martinez A.T."/>
            <person name="Otillar R."/>
            <person name="Spatafora J.W."/>
            <person name="Yadav J.S."/>
            <person name="Aerts A."/>
            <person name="Benoit I."/>
            <person name="Boyd A."/>
            <person name="Carlson A."/>
            <person name="Copeland A."/>
            <person name="Coutinho P.M."/>
            <person name="de Vries R.P."/>
            <person name="Ferreira P."/>
            <person name="Findley K."/>
            <person name="Foster B."/>
            <person name="Gaskell J."/>
            <person name="Glotzer D."/>
            <person name="Gorecki P."/>
            <person name="Heitman J."/>
            <person name="Hesse C."/>
            <person name="Hori C."/>
            <person name="Igarashi K."/>
            <person name="Jurgens J.A."/>
            <person name="Kallen N."/>
            <person name="Kersten P."/>
            <person name="Kohler A."/>
            <person name="Kuees U."/>
            <person name="Kumar T.K.A."/>
            <person name="Kuo A."/>
            <person name="LaButti K."/>
            <person name="Larrondo L.F."/>
            <person name="Lindquist E."/>
            <person name="Ling A."/>
            <person name="Lombard V."/>
            <person name="Lucas S."/>
            <person name="Lundell T."/>
            <person name="Martin R."/>
            <person name="McLaughlin D.J."/>
            <person name="Morgenstern I."/>
            <person name="Morin E."/>
            <person name="Murat C."/>
            <person name="Nagy L.G."/>
            <person name="Nolan M."/>
            <person name="Ohm R.A."/>
            <person name="Patyshakuliyeva A."/>
            <person name="Rokas A."/>
            <person name="Ruiz-Duenas F.J."/>
            <person name="Sabat G."/>
            <person name="Salamov A."/>
            <person name="Samejima M."/>
            <person name="Schmutz J."/>
            <person name="Slot J.C."/>
            <person name="St John F."/>
            <person name="Stenlid J."/>
            <person name="Sun H."/>
            <person name="Sun S."/>
            <person name="Syed K."/>
            <person name="Tsang A."/>
            <person name="Wiebenga A."/>
            <person name="Young D."/>
            <person name="Pisabarro A."/>
            <person name="Eastwood D.C."/>
            <person name="Martin F."/>
            <person name="Cullen D."/>
            <person name="Grigoriev I.V."/>
            <person name="Hibbett D.S."/>
        </authorList>
    </citation>
    <scope>NUCLEOTIDE SEQUENCE [LARGE SCALE GENOMIC DNA]</scope>
    <source>
        <strain evidence="2 3">ATCC 11539</strain>
    </source>
</reference>
<evidence type="ECO:0008006" key="4">
    <source>
        <dbReference type="Google" id="ProtNLM"/>
    </source>
</evidence>
<dbReference type="eggNOG" id="KOG4708">
    <property type="taxonomic scope" value="Eukaryota"/>
</dbReference>
<keyword evidence="3" id="KW-1185">Reference proteome</keyword>
<dbReference type="Pfam" id="PF01250">
    <property type="entry name" value="Ribosomal_S6"/>
    <property type="match status" value="1"/>
</dbReference>
<dbReference type="GO" id="GO:0006412">
    <property type="term" value="P:translation"/>
    <property type="evidence" value="ECO:0007669"/>
    <property type="project" value="InterPro"/>
</dbReference>
<dbReference type="EMBL" id="KB469299">
    <property type="protein sequence ID" value="EPQ57586.1"/>
    <property type="molecule type" value="Genomic_DNA"/>
</dbReference>
<dbReference type="STRING" id="670483.S7QCI4"/>
<accession>S7QCI4</accession>